<evidence type="ECO:0000313" key="2">
    <source>
        <dbReference type="EMBL" id="MDR7359004.1"/>
    </source>
</evidence>
<accession>A0ABU2BK27</accession>
<reference evidence="2 3" key="1">
    <citation type="submission" date="2023-07" db="EMBL/GenBank/DDBJ databases">
        <title>Sequencing the genomes of 1000 actinobacteria strains.</title>
        <authorList>
            <person name="Klenk H.-P."/>
        </authorList>
    </citation>
    <scope>NUCLEOTIDE SEQUENCE [LARGE SCALE GENOMIC DNA]</scope>
    <source>
        <strain evidence="2 3">DSM 20167</strain>
    </source>
</reference>
<dbReference type="Proteomes" id="UP001183817">
    <property type="component" value="Unassembled WGS sequence"/>
</dbReference>
<evidence type="ECO:0000313" key="3">
    <source>
        <dbReference type="Proteomes" id="UP001183817"/>
    </source>
</evidence>
<dbReference type="PANTHER" id="PTHR11014:SF63">
    <property type="entry name" value="METALLOPEPTIDASE, PUTATIVE (AFU_ORTHOLOGUE AFUA_6G09600)-RELATED"/>
    <property type="match status" value="1"/>
</dbReference>
<dbReference type="PANTHER" id="PTHR11014">
    <property type="entry name" value="PEPTIDASE M20 FAMILY MEMBER"/>
    <property type="match status" value="1"/>
</dbReference>
<evidence type="ECO:0000259" key="1">
    <source>
        <dbReference type="Pfam" id="PF07687"/>
    </source>
</evidence>
<sequence>MANTTIPQSLKMSAASAAEMGETYKYLHATPELSMQEHKTADYLAKRLEDLGLEVFRCGGTGVVGVLRNGEGPVIGMRADTDGLPVLEDTGLDYASTATGSLDDGTEVPTMHACGHDTHMATALKTAELYAGATDAWAGTVVFVLQPGEETAAGARAMVEDGLWDKAPKPEIMFGQHVMNGLTGTVSLLGGAAMTTADSFKVTVFGQGSHGSMPEHSIDPIVLGASMVLRLQTIVSRQVAPQSAAVLTIGSFHAGLKENVIPDRAVFTINVRTFEPEVRDIVLTSIRRIIAAEAEASGAPEPLIEDISNFPPLYNDPAETEKLAEEFRAEFGEERVLQGSPVMGSEDFGALAAAIGVPSVFWFFGGNDAKTLAAGHPPANHSPFFAPVMEPTLSTGVEAAVRALYSKLGK</sequence>
<dbReference type="Pfam" id="PF07687">
    <property type="entry name" value="M20_dimer"/>
    <property type="match status" value="1"/>
</dbReference>
<name>A0ABU2BK27_9MICC</name>
<keyword evidence="2" id="KW-0378">Hydrolase</keyword>
<dbReference type="Gene3D" id="3.30.70.360">
    <property type="match status" value="1"/>
</dbReference>
<dbReference type="NCBIfam" id="TIGR01891">
    <property type="entry name" value="amidohydrolases"/>
    <property type="match status" value="1"/>
</dbReference>
<dbReference type="InterPro" id="IPR017439">
    <property type="entry name" value="Amidohydrolase"/>
</dbReference>
<dbReference type="EC" id="3.5.1.32" evidence="2"/>
<comment type="caution">
    <text evidence="2">The sequence shown here is derived from an EMBL/GenBank/DDBJ whole genome shotgun (WGS) entry which is preliminary data.</text>
</comment>
<dbReference type="EMBL" id="JAVDYI010000001">
    <property type="protein sequence ID" value="MDR7359004.1"/>
    <property type="molecule type" value="Genomic_DNA"/>
</dbReference>
<proteinExistence type="predicted"/>
<protein>
    <submittedName>
        <fullName evidence="2">Hippurate hydrolase</fullName>
        <ecNumber evidence="2">3.5.1.32</ecNumber>
    </submittedName>
</protein>
<dbReference type="RefSeq" id="WP_310291174.1">
    <property type="nucleotide sequence ID" value="NZ_BAAAWO010000001.1"/>
</dbReference>
<dbReference type="InterPro" id="IPR002933">
    <property type="entry name" value="Peptidase_M20"/>
</dbReference>
<dbReference type="SUPFAM" id="SSF53187">
    <property type="entry name" value="Zn-dependent exopeptidases"/>
    <property type="match status" value="1"/>
</dbReference>
<dbReference type="SUPFAM" id="SSF55031">
    <property type="entry name" value="Bacterial exopeptidase dimerisation domain"/>
    <property type="match status" value="1"/>
</dbReference>
<dbReference type="InterPro" id="IPR036264">
    <property type="entry name" value="Bact_exopeptidase_dim_dom"/>
</dbReference>
<organism evidence="2 3">
    <name type="scientific">Paeniglutamicibacter sulfureus</name>
    <dbReference type="NCBI Taxonomy" id="43666"/>
    <lineage>
        <taxon>Bacteria</taxon>
        <taxon>Bacillati</taxon>
        <taxon>Actinomycetota</taxon>
        <taxon>Actinomycetes</taxon>
        <taxon>Micrococcales</taxon>
        <taxon>Micrococcaceae</taxon>
        <taxon>Paeniglutamicibacter</taxon>
    </lineage>
</organism>
<dbReference type="Gene3D" id="3.40.630.10">
    <property type="entry name" value="Zn peptidases"/>
    <property type="match status" value="1"/>
</dbReference>
<gene>
    <name evidence="2" type="ORF">J2S64_002695</name>
</gene>
<keyword evidence="3" id="KW-1185">Reference proteome</keyword>
<dbReference type="GO" id="GO:0047980">
    <property type="term" value="F:hippurate hydrolase activity"/>
    <property type="evidence" value="ECO:0007669"/>
    <property type="project" value="UniProtKB-EC"/>
</dbReference>
<dbReference type="PIRSF" id="PIRSF005962">
    <property type="entry name" value="Pept_M20D_amidohydro"/>
    <property type="match status" value="1"/>
</dbReference>
<dbReference type="Pfam" id="PF01546">
    <property type="entry name" value="Peptidase_M20"/>
    <property type="match status" value="1"/>
</dbReference>
<feature type="domain" description="Peptidase M20 dimerisation" evidence="1">
    <location>
        <begin position="199"/>
        <end position="295"/>
    </location>
</feature>
<dbReference type="InterPro" id="IPR011650">
    <property type="entry name" value="Peptidase_M20_dimer"/>
</dbReference>